<evidence type="ECO:0000256" key="8">
    <source>
        <dbReference type="ARBA" id="ARBA00072515"/>
    </source>
</evidence>
<accession>A0A0G0IXF0</accession>
<organism evidence="9 10">
    <name type="scientific">Candidatus Woesebacteria bacterium GW2011_GWC1_38_13</name>
    <dbReference type="NCBI Taxonomy" id="1618583"/>
    <lineage>
        <taxon>Bacteria</taxon>
        <taxon>Candidatus Woeseibacteriota</taxon>
    </lineage>
</organism>
<dbReference type="UniPathway" id="UPA00109">
    <property type="reaction ID" value="UER00183"/>
</dbReference>
<dbReference type="NCBIfam" id="NF033379">
    <property type="entry name" value="FrucBisAld_I"/>
    <property type="match status" value="1"/>
</dbReference>
<dbReference type="Pfam" id="PF00274">
    <property type="entry name" value="Glycolytic"/>
    <property type="match status" value="1"/>
</dbReference>
<evidence type="ECO:0000313" key="9">
    <source>
        <dbReference type="EMBL" id="KKQ55715.1"/>
    </source>
</evidence>
<dbReference type="EMBL" id="LBUE01000015">
    <property type="protein sequence ID" value="KKQ55715.1"/>
    <property type="molecule type" value="Genomic_DNA"/>
</dbReference>
<sequence length="335" mass="36875">MDVNKLNEIAKKLVAPGKGILAADESDGTIKKRFDKIGVESTPENNRIYRQLLFKTSAINKYISGVILFDETIRQSTDEGVPFSKYLSDHGIIPGIKVDKGIKELYSGSPEKVTEGMDGLSERFAEYKNMGAEFAKWRSVITIGEGLPTDDCLKLNSELLASYAKACQENNMVPIVEPEVLMDGGHSLAKCEEVTYRTLKAVFASLESVGIDYSGMLLKPNMVIQAKENMTKASSKEIAEATLRCFSDVIPETLPGIVFLSGGQAPEEATNNLNEMNNIGFFTELSFSFGRALQEPVLKAWAGKSENLKLAQDAFIRRAKMNSLAREGKYAVDME</sequence>
<comment type="similarity">
    <text evidence="3">Belongs to the class I fructose-bisphosphate aldolase family.</text>
</comment>
<dbReference type="FunFam" id="3.20.20.70:FF:000140">
    <property type="entry name" value="Fructose-bisphosphate aldolase"/>
    <property type="match status" value="1"/>
</dbReference>
<evidence type="ECO:0000256" key="6">
    <source>
        <dbReference type="ARBA" id="ARBA00023239"/>
    </source>
</evidence>
<dbReference type="Gene3D" id="3.20.20.70">
    <property type="entry name" value="Aldolase class I"/>
    <property type="match status" value="1"/>
</dbReference>
<protein>
    <recommendedName>
        <fullName evidence="8">Probable fructose-bisphosphate aldolase class 1</fullName>
        <ecNumber evidence="4">4.1.2.13</ecNumber>
    </recommendedName>
    <alternativeName>
        <fullName evidence="7">Fructose-bisphosphate aldolase class I</fullName>
    </alternativeName>
</protein>
<evidence type="ECO:0000256" key="1">
    <source>
        <dbReference type="ARBA" id="ARBA00000441"/>
    </source>
</evidence>
<comment type="pathway">
    <text evidence="2">Carbohydrate degradation; glycolysis; D-glyceraldehyde 3-phosphate and glycerone phosphate from D-glucose: step 4/4.</text>
</comment>
<dbReference type="AlphaFoldDB" id="A0A0G0IXF0"/>
<dbReference type="InterPro" id="IPR013785">
    <property type="entry name" value="Aldolase_TIM"/>
</dbReference>
<dbReference type="EC" id="4.1.2.13" evidence="4"/>
<proteinExistence type="inferred from homology"/>
<keyword evidence="5" id="KW-0324">Glycolysis</keyword>
<dbReference type="GO" id="GO:0006096">
    <property type="term" value="P:glycolytic process"/>
    <property type="evidence" value="ECO:0007669"/>
    <property type="project" value="UniProtKB-UniPathway"/>
</dbReference>
<evidence type="ECO:0000313" key="10">
    <source>
        <dbReference type="Proteomes" id="UP000034096"/>
    </source>
</evidence>
<evidence type="ECO:0000256" key="4">
    <source>
        <dbReference type="ARBA" id="ARBA00013068"/>
    </source>
</evidence>
<dbReference type="GO" id="GO:0004332">
    <property type="term" value="F:fructose-bisphosphate aldolase activity"/>
    <property type="evidence" value="ECO:0007669"/>
    <property type="project" value="UniProtKB-EC"/>
</dbReference>
<keyword evidence="6" id="KW-0456">Lyase</keyword>
<dbReference type="InterPro" id="IPR000741">
    <property type="entry name" value="FBA_I"/>
</dbReference>
<gene>
    <name evidence="9" type="ORF">US75_C0015G0011</name>
</gene>
<evidence type="ECO:0000256" key="7">
    <source>
        <dbReference type="ARBA" id="ARBA00029799"/>
    </source>
</evidence>
<name>A0A0G0IXF0_9BACT</name>
<dbReference type="Proteomes" id="UP000034096">
    <property type="component" value="Unassembled WGS sequence"/>
</dbReference>
<evidence type="ECO:0000256" key="5">
    <source>
        <dbReference type="ARBA" id="ARBA00023152"/>
    </source>
</evidence>
<dbReference type="SUPFAM" id="SSF51569">
    <property type="entry name" value="Aldolase"/>
    <property type="match status" value="1"/>
</dbReference>
<dbReference type="STRING" id="1618583.US75_C0015G0011"/>
<comment type="catalytic activity">
    <reaction evidence="1">
        <text>beta-D-fructose 1,6-bisphosphate = D-glyceraldehyde 3-phosphate + dihydroxyacetone phosphate</text>
        <dbReference type="Rhea" id="RHEA:14729"/>
        <dbReference type="ChEBI" id="CHEBI:32966"/>
        <dbReference type="ChEBI" id="CHEBI:57642"/>
        <dbReference type="ChEBI" id="CHEBI:59776"/>
        <dbReference type="EC" id="4.1.2.13"/>
    </reaction>
</comment>
<evidence type="ECO:0000256" key="3">
    <source>
        <dbReference type="ARBA" id="ARBA00010387"/>
    </source>
</evidence>
<reference evidence="9 10" key="1">
    <citation type="journal article" date="2015" name="Nature">
        <title>rRNA introns, odd ribosomes, and small enigmatic genomes across a large radiation of phyla.</title>
        <authorList>
            <person name="Brown C.T."/>
            <person name="Hug L.A."/>
            <person name="Thomas B.C."/>
            <person name="Sharon I."/>
            <person name="Castelle C.J."/>
            <person name="Singh A."/>
            <person name="Wilkins M.J."/>
            <person name="Williams K.H."/>
            <person name="Banfield J.F."/>
        </authorList>
    </citation>
    <scope>NUCLEOTIDE SEQUENCE [LARGE SCALE GENOMIC DNA]</scope>
</reference>
<comment type="caution">
    <text evidence="9">The sequence shown here is derived from an EMBL/GenBank/DDBJ whole genome shotgun (WGS) entry which is preliminary data.</text>
</comment>
<dbReference type="PANTHER" id="PTHR11627">
    <property type="entry name" value="FRUCTOSE-BISPHOSPHATE ALDOLASE"/>
    <property type="match status" value="1"/>
</dbReference>
<dbReference type="PATRIC" id="fig|1618583.3.peg.663"/>
<evidence type="ECO:0000256" key="2">
    <source>
        <dbReference type="ARBA" id="ARBA00004714"/>
    </source>
</evidence>